<dbReference type="GO" id="GO:0005506">
    <property type="term" value="F:iron ion binding"/>
    <property type="evidence" value="ECO:0007669"/>
    <property type="project" value="InterPro"/>
</dbReference>
<evidence type="ECO:0000313" key="7">
    <source>
        <dbReference type="EMBL" id="CAH1784515.1"/>
    </source>
</evidence>
<evidence type="ECO:0000256" key="3">
    <source>
        <dbReference type="ARBA" id="ARBA00022723"/>
    </source>
</evidence>
<dbReference type="InterPro" id="IPR001128">
    <property type="entry name" value="Cyt_P450"/>
</dbReference>
<dbReference type="GO" id="GO:0016705">
    <property type="term" value="F:oxidoreductase activity, acting on paired donors, with incorporation or reduction of molecular oxygen"/>
    <property type="evidence" value="ECO:0007669"/>
    <property type="project" value="InterPro"/>
</dbReference>
<keyword evidence="5" id="KW-0443">Lipid metabolism</keyword>
<dbReference type="PANTHER" id="PTHR24304:SF4">
    <property type="entry name" value="CYTOCHROME P450"/>
    <property type="match status" value="1"/>
</dbReference>
<name>A0A8J1T5F4_OWEFU</name>
<sequence length="564" mass="65579">MAVFMWLAALLSVTLIGAYFKIFYRKRRPGEPTIADGHFLWGNGEEFNTHAVEFLHKCKKTLGNIFTIRLLNQHLTIVMDPHAYESFHKQKEFDFDPIQKQVNMNVFSFELKDSQKLIKGASKMVRGNYMANSVQNFVNNVHLATEENLICNKDEWSQDGLRLFCAKTMFDSLYQTLFGRAEVNTLKMYHDFEVYHKYFNFLWLGLPRKMFPQACKALEGLVQQPTPDELIKRDDISEYMRTAIKMLQDLDQTDSEIIGHNLVYLHVNYNTFRVGFWVLEYILQHPEAYGAIMEEIDDMVYAKSSNNNSTEEDVSITTHELERLPVLESIVQETFRLSSGVFMVRYVNGDTWYTLSDGSKHLIRDGDRVAIYPPALHKDPEVFENPNEFKYDRFIDAKFHDKNGAEIKHPIIGFGSLCPGKRYALIQLKWFVLYMLNRFEFEHLEGEKAELDFQYHGHEIIPPKKDVQISIINMCLLLKRRIVPIQGISNSNSNTLLVPHTWHQQYITCPTYMASAIHYLSPYMASAIHYWSYIQGISNTSLVPIHGISNTTLTYCFKRAITNT</sequence>
<keyword evidence="3 6" id="KW-0479">Metal-binding</keyword>
<dbReference type="AlphaFoldDB" id="A0A8J1T5F4"/>
<evidence type="ECO:0000256" key="6">
    <source>
        <dbReference type="PIRSR" id="PIRSR602403-1"/>
    </source>
</evidence>
<keyword evidence="4 6" id="KW-0408">Iron</keyword>
<dbReference type="Gene3D" id="1.10.630.10">
    <property type="entry name" value="Cytochrome P450"/>
    <property type="match status" value="1"/>
</dbReference>
<accession>A0A8J1T5F4</accession>
<reference evidence="7" key="1">
    <citation type="submission" date="2022-03" db="EMBL/GenBank/DDBJ databases">
        <authorList>
            <person name="Martin C."/>
        </authorList>
    </citation>
    <scope>NUCLEOTIDE SEQUENCE</scope>
</reference>
<evidence type="ECO:0000313" key="8">
    <source>
        <dbReference type="Proteomes" id="UP000749559"/>
    </source>
</evidence>
<dbReference type="GO" id="GO:0008395">
    <property type="term" value="F:steroid hydroxylase activity"/>
    <property type="evidence" value="ECO:0007669"/>
    <property type="project" value="TreeGrafter"/>
</dbReference>
<dbReference type="EMBL" id="CAIIXF020000005">
    <property type="protein sequence ID" value="CAH1784515.1"/>
    <property type="molecule type" value="Genomic_DNA"/>
</dbReference>
<evidence type="ECO:0000256" key="1">
    <source>
        <dbReference type="ARBA" id="ARBA00010617"/>
    </source>
</evidence>
<dbReference type="PRINTS" id="PR00465">
    <property type="entry name" value="EP450IV"/>
</dbReference>
<dbReference type="Proteomes" id="UP000749559">
    <property type="component" value="Unassembled WGS sequence"/>
</dbReference>
<gene>
    <name evidence="7" type="ORF">OFUS_LOCUS10697</name>
</gene>
<dbReference type="Pfam" id="PF00067">
    <property type="entry name" value="p450"/>
    <property type="match status" value="1"/>
</dbReference>
<evidence type="ECO:0000256" key="2">
    <source>
        <dbReference type="ARBA" id="ARBA00022617"/>
    </source>
</evidence>
<dbReference type="PANTHER" id="PTHR24304">
    <property type="entry name" value="CYTOCHROME P450 FAMILY 7"/>
    <property type="match status" value="1"/>
</dbReference>
<comment type="caution">
    <text evidence="7">The sequence shown here is derived from an EMBL/GenBank/DDBJ whole genome shotgun (WGS) entry which is preliminary data.</text>
</comment>
<dbReference type="GO" id="GO:0020037">
    <property type="term" value="F:heme binding"/>
    <property type="evidence" value="ECO:0007669"/>
    <property type="project" value="InterPro"/>
</dbReference>
<dbReference type="GO" id="GO:0042632">
    <property type="term" value="P:cholesterol homeostasis"/>
    <property type="evidence" value="ECO:0007669"/>
    <property type="project" value="TreeGrafter"/>
</dbReference>
<evidence type="ECO:0000256" key="4">
    <source>
        <dbReference type="ARBA" id="ARBA00023004"/>
    </source>
</evidence>
<comment type="cofactor">
    <cofactor evidence="6">
        <name>heme</name>
        <dbReference type="ChEBI" id="CHEBI:30413"/>
    </cofactor>
</comment>
<organism evidence="7 8">
    <name type="scientific">Owenia fusiformis</name>
    <name type="common">Polychaete worm</name>
    <dbReference type="NCBI Taxonomy" id="6347"/>
    <lineage>
        <taxon>Eukaryota</taxon>
        <taxon>Metazoa</taxon>
        <taxon>Spiralia</taxon>
        <taxon>Lophotrochozoa</taxon>
        <taxon>Annelida</taxon>
        <taxon>Polychaeta</taxon>
        <taxon>Sedentaria</taxon>
        <taxon>Canalipalpata</taxon>
        <taxon>Sabellida</taxon>
        <taxon>Oweniida</taxon>
        <taxon>Oweniidae</taxon>
        <taxon>Owenia</taxon>
    </lineage>
</organism>
<dbReference type="InterPro" id="IPR036396">
    <property type="entry name" value="Cyt_P450_sf"/>
</dbReference>
<dbReference type="GO" id="GO:0006699">
    <property type="term" value="P:bile acid biosynthetic process"/>
    <property type="evidence" value="ECO:0007669"/>
    <property type="project" value="TreeGrafter"/>
</dbReference>
<keyword evidence="2 6" id="KW-0349">Heme</keyword>
<dbReference type="InterPro" id="IPR002403">
    <property type="entry name" value="Cyt_P450_E_grp-IV"/>
</dbReference>
<dbReference type="InterPro" id="IPR050529">
    <property type="entry name" value="CYP450_sterol_14alpha_dmase"/>
</dbReference>
<evidence type="ECO:0000256" key="5">
    <source>
        <dbReference type="ARBA" id="ARBA00023221"/>
    </source>
</evidence>
<proteinExistence type="inferred from homology"/>
<keyword evidence="5" id="KW-0753">Steroid metabolism</keyword>
<dbReference type="OrthoDB" id="6692864at2759"/>
<keyword evidence="8" id="KW-1185">Reference proteome</keyword>
<protein>
    <submittedName>
        <fullName evidence="7">Uncharacterized protein</fullName>
    </submittedName>
</protein>
<feature type="binding site" description="axial binding residue" evidence="6">
    <location>
        <position position="418"/>
    </location>
    <ligand>
        <name>heme</name>
        <dbReference type="ChEBI" id="CHEBI:30413"/>
    </ligand>
    <ligandPart>
        <name>Fe</name>
        <dbReference type="ChEBI" id="CHEBI:18248"/>
    </ligandPart>
</feature>
<comment type="similarity">
    <text evidence="1">Belongs to the cytochrome P450 family.</text>
</comment>
<dbReference type="SUPFAM" id="SSF48264">
    <property type="entry name" value="Cytochrome P450"/>
    <property type="match status" value="1"/>
</dbReference>